<accession>A0A2K9NT21</accession>
<organism evidence="1 2">
    <name type="scientific">Bacteriovorax stolpii</name>
    <name type="common">Bdellovibrio stolpii</name>
    <dbReference type="NCBI Taxonomy" id="960"/>
    <lineage>
        <taxon>Bacteria</taxon>
        <taxon>Pseudomonadati</taxon>
        <taxon>Bdellovibrionota</taxon>
        <taxon>Bacteriovoracia</taxon>
        <taxon>Bacteriovoracales</taxon>
        <taxon>Bacteriovoracaceae</taxon>
        <taxon>Bacteriovorax</taxon>
    </lineage>
</organism>
<keyword evidence="2" id="KW-1185">Reference proteome</keyword>
<dbReference type="Proteomes" id="UP000235584">
    <property type="component" value="Chromosome"/>
</dbReference>
<evidence type="ECO:0000313" key="1">
    <source>
        <dbReference type="EMBL" id="AUN98673.1"/>
    </source>
</evidence>
<proteinExistence type="predicted"/>
<dbReference type="KEGG" id="bsto:C0V70_11285"/>
<dbReference type="EMBL" id="CP025704">
    <property type="protein sequence ID" value="AUN98673.1"/>
    <property type="molecule type" value="Genomic_DNA"/>
</dbReference>
<gene>
    <name evidence="1" type="ORF">C0V70_11285</name>
</gene>
<sequence>MIIRQLLTFTLTFLLLFQSEGFAAPLASNPLADLLIQHREIKTGVGSMELIAKHGKSLLDATYKMMGDPKNRAYLNSADGMELQKHQQMLANFIAVKDHFEKCVKDKEAKRKLHERVLSASFQSLNTLEDTALPCLPSNTNSTNKSFLDFNNGVMKAMKATVKPYFQNQLSKQIITNTAKSLMAFRQKFNPDFMKAGYLSQKEMDAVIGDVCQKKIMVGRGLYSSTDVCKSMDPAFKKELANDLISFSKTQDPKGKMTPESATASLNASIDRLNSALSKIKVKKDVGYIYDSADLTNDENAKKGFDGYINQYMAEVSKDAGPLLLTKTMKDEAGSIKRFHSDDTTKNKKTTQFQFIPHKKIATSDVKDAIKEAEGKMLAQAHDTLNIAYDATKTKGKIVSDEDDIAELVKINPFAAGQLLMKKPEYAGLMCDSINKINKEDVSDENFDKYFAIGTAVIGGALLLTGVGTVAGAYMITGSLTAGVAAGTIGGSILGYTALAGSAVELASAGYYGKKSFDQYQEMNRLEAAYLTRNSDSTAIIEAKNALVEFKDARMTAGISLASVGLSLASAGKLFSILKSDAKISPDQVKAATKILRYLGQTQMAKRVKDVVRVLGEAGMEKLDTFLLYLAKAGESSRIKFLELLKDGKITPEKIKEIIEASLEAAKNCGKV</sequence>
<reference evidence="1 2" key="1">
    <citation type="submission" date="2018-01" db="EMBL/GenBank/DDBJ databases">
        <title>Complete genome sequence of Bacteriovorax stolpii DSM12778.</title>
        <authorList>
            <person name="Tang B."/>
            <person name="Chang J."/>
        </authorList>
    </citation>
    <scope>NUCLEOTIDE SEQUENCE [LARGE SCALE GENOMIC DNA]</scope>
    <source>
        <strain evidence="1 2">DSM 12778</strain>
    </source>
</reference>
<evidence type="ECO:0000313" key="2">
    <source>
        <dbReference type="Proteomes" id="UP000235584"/>
    </source>
</evidence>
<dbReference type="RefSeq" id="WP_102243964.1">
    <property type="nucleotide sequence ID" value="NZ_CP025704.1"/>
</dbReference>
<dbReference type="AlphaFoldDB" id="A0A2K9NT21"/>
<name>A0A2K9NT21_BACTC</name>
<protein>
    <submittedName>
        <fullName evidence="1">Uncharacterized protein</fullName>
    </submittedName>
</protein>